<dbReference type="GO" id="GO:0030694">
    <property type="term" value="C:bacterial-type flagellum basal body, rod"/>
    <property type="evidence" value="ECO:0007669"/>
    <property type="project" value="UniProtKB-UniRule"/>
</dbReference>
<feature type="domain" description="Flagellar basal-body/hook protein C-terminal" evidence="6">
    <location>
        <begin position="199"/>
        <end position="233"/>
    </location>
</feature>
<dbReference type="Pfam" id="PF00460">
    <property type="entry name" value="Flg_bb_rod"/>
    <property type="match status" value="1"/>
</dbReference>
<evidence type="ECO:0000256" key="1">
    <source>
        <dbReference type="ARBA" id="ARBA00004117"/>
    </source>
</evidence>
<dbReference type="Pfam" id="PF22692">
    <property type="entry name" value="LlgE_F_G_D1"/>
    <property type="match status" value="1"/>
</dbReference>
<evidence type="ECO:0000313" key="9">
    <source>
        <dbReference type="Proteomes" id="UP000200980"/>
    </source>
</evidence>
<keyword evidence="8" id="KW-0966">Cell projection</keyword>
<reference evidence="8 9" key="1">
    <citation type="journal article" date="2016" name="PLoS ONE">
        <title>Whole-Genome Sequence Analysis of Bombella intestini LMG 28161T, a Novel Acetic Acid Bacterium Isolated from the Crop of a Red-Tailed Bumble Bee, Bombus lapidarius.</title>
        <authorList>
            <person name="Li L."/>
            <person name="Illeghems K."/>
            <person name="Van Kerrebroeck S."/>
            <person name="Borremans W."/>
            <person name="Cleenwerck I."/>
            <person name="Smagghe G."/>
            <person name="De Vuyst L."/>
            <person name="Vandamme P."/>
        </authorList>
    </citation>
    <scope>NUCLEOTIDE SEQUENCE [LARGE SCALE GENOMIC DNA]</scope>
    <source>
        <strain evidence="8 9">R-52487</strain>
    </source>
</reference>
<gene>
    <name evidence="8" type="ORF">AL01_03880</name>
</gene>
<comment type="caution">
    <text evidence="8">The sequence shown here is derived from an EMBL/GenBank/DDBJ whole genome shotgun (WGS) entry which is preliminary data.</text>
</comment>
<dbReference type="InterPro" id="IPR001444">
    <property type="entry name" value="Flag_bb_rod_N"/>
</dbReference>
<protein>
    <recommendedName>
        <fullName evidence="4">Flagellar basal-body rod protein FlgF</fullName>
    </recommendedName>
</protein>
<evidence type="ECO:0000256" key="4">
    <source>
        <dbReference type="RuleBase" id="RU362116"/>
    </source>
</evidence>
<dbReference type="PANTHER" id="PTHR30435:SF19">
    <property type="entry name" value="FLAGELLAR BASAL-BODY ROD PROTEIN FLGG"/>
    <property type="match status" value="1"/>
</dbReference>
<dbReference type="EMBL" id="JATM01000002">
    <property type="protein sequence ID" value="OOL18888.1"/>
    <property type="molecule type" value="Genomic_DNA"/>
</dbReference>
<dbReference type="NCBIfam" id="TIGR03506">
    <property type="entry name" value="FlgEFG_subfam"/>
    <property type="match status" value="1"/>
</dbReference>
<organism evidence="8 9">
    <name type="scientific">Bombella intestini</name>
    <dbReference type="NCBI Taxonomy" id="1539051"/>
    <lineage>
        <taxon>Bacteria</taxon>
        <taxon>Pseudomonadati</taxon>
        <taxon>Pseudomonadota</taxon>
        <taxon>Alphaproteobacteria</taxon>
        <taxon>Acetobacterales</taxon>
        <taxon>Acetobacteraceae</taxon>
        <taxon>Bombella</taxon>
    </lineage>
</organism>
<dbReference type="NCBIfam" id="TIGR02490">
    <property type="entry name" value="flgF"/>
    <property type="match status" value="1"/>
</dbReference>
<evidence type="ECO:0000259" key="6">
    <source>
        <dbReference type="Pfam" id="PF06429"/>
    </source>
</evidence>
<evidence type="ECO:0000256" key="3">
    <source>
        <dbReference type="ARBA" id="ARBA00023143"/>
    </source>
</evidence>
<keyword evidence="9" id="KW-1185">Reference proteome</keyword>
<keyword evidence="8" id="KW-0282">Flagellum</keyword>
<proteinExistence type="inferred from homology"/>
<feature type="domain" description="Flagellar basal body rod protein N-terminal" evidence="5">
    <location>
        <begin position="8"/>
        <end position="35"/>
    </location>
</feature>
<dbReference type="PROSITE" id="PS00588">
    <property type="entry name" value="FLAGELLA_BB_ROD"/>
    <property type="match status" value="1"/>
</dbReference>
<keyword evidence="3 4" id="KW-0975">Bacterial flagellum</keyword>
<dbReference type="SUPFAM" id="SSF117143">
    <property type="entry name" value="Flagellar hook protein flgE"/>
    <property type="match status" value="1"/>
</dbReference>
<feature type="domain" description="Flagellar hook protein FlgE/F/G-like D1" evidence="7">
    <location>
        <begin position="87"/>
        <end position="154"/>
    </location>
</feature>
<name>A0A1S8GQ98_9PROT</name>
<accession>A0A1S8GQ98</accession>
<dbReference type="InterPro" id="IPR010930">
    <property type="entry name" value="Flg_bb/hook_C_dom"/>
</dbReference>
<dbReference type="InterPro" id="IPR012836">
    <property type="entry name" value="FlgF"/>
</dbReference>
<dbReference type="GO" id="GO:0071978">
    <property type="term" value="P:bacterial-type flagellum-dependent swarming motility"/>
    <property type="evidence" value="ECO:0007669"/>
    <property type="project" value="TreeGrafter"/>
</dbReference>
<dbReference type="OrthoDB" id="9804559at2"/>
<dbReference type="PANTHER" id="PTHR30435">
    <property type="entry name" value="FLAGELLAR PROTEIN"/>
    <property type="match status" value="1"/>
</dbReference>
<keyword evidence="8" id="KW-0969">Cilium</keyword>
<dbReference type="STRING" id="1539051.AL01_03880"/>
<evidence type="ECO:0000313" key="8">
    <source>
        <dbReference type="EMBL" id="OOL18888.1"/>
    </source>
</evidence>
<dbReference type="Pfam" id="PF06429">
    <property type="entry name" value="Flg_bbr_C"/>
    <property type="match status" value="1"/>
</dbReference>
<comment type="subunit">
    <text evidence="4">The basal body constitutes a major portion of the flagellar organelle and consists of five rings (E,L,P,S, and M) mounted on a central rod. The rod consists of about 26 subunits of FlgG in the distal portion, and FlgB, FlgC and FlgF are thought to build up the proximal portion of the rod with about 6 subunits each.</text>
</comment>
<comment type="similarity">
    <text evidence="2 4">Belongs to the flagella basal body rod proteins family.</text>
</comment>
<evidence type="ECO:0000259" key="7">
    <source>
        <dbReference type="Pfam" id="PF22692"/>
    </source>
</evidence>
<dbReference type="InterPro" id="IPR053967">
    <property type="entry name" value="LlgE_F_G-like_D1"/>
</dbReference>
<evidence type="ECO:0000256" key="2">
    <source>
        <dbReference type="ARBA" id="ARBA00009677"/>
    </source>
</evidence>
<comment type="subcellular location">
    <subcellularLocation>
        <location evidence="1 4">Bacterial flagellum basal body</location>
    </subcellularLocation>
</comment>
<sequence length="251" mass="27794">MDVTGYLALSRIDALTRGLEVTTNNLANSSTDGFKEQRVLFSDYLSRQHGDQLINGEKTLTYNQDRSTYMDMLQGELRQTGNPLDLAINGAGYFMVRTQQGIRLTRNGQFHRSDDGTLVDSLGNALLDDQRQPITLTPDDQVLPLGIGADGIISTEKGDITRLGLATVDNPNTLHAEGNHLLRPANENDLQAVPAQEIRQGMLESSNVNAVEETTAMIKTQREYDLNFQLLQTEFTRRLNAIDKIATEVTA</sequence>
<dbReference type="RefSeq" id="WP_077396095.1">
    <property type="nucleotide sequence ID" value="NZ_JATM01000002.1"/>
</dbReference>
<dbReference type="InterPro" id="IPR037925">
    <property type="entry name" value="FlgE/F/G-like"/>
</dbReference>
<dbReference type="Proteomes" id="UP000200980">
    <property type="component" value="Unassembled WGS sequence"/>
</dbReference>
<dbReference type="InterPro" id="IPR019776">
    <property type="entry name" value="Flagellar_basal_body_rod_CS"/>
</dbReference>
<evidence type="ECO:0000259" key="5">
    <source>
        <dbReference type="Pfam" id="PF00460"/>
    </source>
</evidence>
<dbReference type="InterPro" id="IPR020013">
    <property type="entry name" value="Flagellar_FlgE/F/G"/>
</dbReference>
<dbReference type="AlphaFoldDB" id="A0A1S8GQ98"/>